<protein>
    <submittedName>
        <fullName evidence="1">Glutaredoxin family protein</fullName>
    </submittedName>
</protein>
<evidence type="ECO:0000313" key="2">
    <source>
        <dbReference type="Proteomes" id="UP001595978"/>
    </source>
</evidence>
<keyword evidence="2" id="KW-1185">Reference proteome</keyword>
<gene>
    <name evidence="1" type="ORF">ACFPOH_03805</name>
</gene>
<dbReference type="InterPro" id="IPR008554">
    <property type="entry name" value="Glutaredoxin-like"/>
</dbReference>
<evidence type="ECO:0000313" key="1">
    <source>
        <dbReference type="EMBL" id="MFC5540902.1"/>
    </source>
</evidence>
<sequence>MKVCFFSRPNCALCEEGLTILKLVQEDAGFEIEIINIEEDDEIHEKYMLMIPVVEKDGEIIQYGQLDYVTLYEAFMNKS</sequence>
<organism evidence="1 2">
    <name type="scientific">Ureibacillus suwonensis</name>
    <dbReference type="NCBI Taxonomy" id="313007"/>
    <lineage>
        <taxon>Bacteria</taxon>
        <taxon>Bacillati</taxon>
        <taxon>Bacillota</taxon>
        <taxon>Bacilli</taxon>
        <taxon>Bacillales</taxon>
        <taxon>Caryophanaceae</taxon>
        <taxon>Ureibacillus</taxon>
    </lineage>
</organism>
<dbReference type="EMBL" id="JBHSNQ010000039">
    <property type="protein sequence ID" value="MFC5540902.1"/>
    <property type="molecule type" value="Genomic_DNA"/>
</dbReference>
<dbReference type="InterPro" id="IPR036249">
    <property type="entry name" value="Thioredoxin-like_sf"/>
</dbReference>
<proteinExistence type="predicted"/>
<dbReference type="SUPFAM" id="SSF52833">
    <property type="entry name" value="Thioredoxin-like"/>
    <property type="match status" value="1"/>
</dbReference>
<dbReference type="Pfam" id="PF05768">
    <property type="entry name" value="Glrx-like"/>
    <property type="match status" value="1"/>
</dbReference>
<accession>A0ABW0R9Y7</accession>
<name>A0ABW0R9Y7_9BACL</name>
<reference evidence="2" key="1">
    <citation type="journal article" date="2019" name="Int. J. Syst. Evol. Microbiol.">
        <title>The Global Catalogue of Microorganisms (GCM) 10K type strain sequencing project: providing services to taxonomists for standard genome sequencing and annotation.</title>
        <authorList>
            <consortium name="The Broad Institute Genomics Platform"/>
            <consortium name="The Broad Institute Genome Sequencing Center for Infectious Disease"/>
            <person name="Wu L."/>
            <person name="Ma J."/>
        </authorList>
    </citation>
    <scope>NUCLEOTIDE SEQUENCE [LARGE SCALE GENOMIC DNA]</scope>
    <source>
        <strain evidence="2">CCUG 56331</strain>
    </source>
</reference>
<dbReference type="Proteomes" id="UP001595978">
    <property type="component" value="Unassembled WGS sequence"/>
</dbReference>
<dbReference type="Gene3D" id="3.40.30.10">
    <property type="entry name" value="Glutaredoxin"/>
    <property type="match status" value="1"/>
</dbReference>
<comment type="caution">
    <text evidence="1">The sequence shown here is derived from an EMBL/GenBank/DDBJ whole genome shotgun (WGS) entry which is preliminary data.</text>
</comment>
<dbReference type="RefSeq" id="WP_342581759.1">
    <property type="nucleotide sequence ID" value="NZ_JBHSNQ010000039.1"/>
</dbReference>